<protein>
    <submittedName>
        <fullName evidence="2">Uncharacterized protein</fullName>
    </submittedName>
</protein>
<keyword evidence="1" id="KW-1133">Transmembrane helix</keyword>
<gene>
    <name evidence="2" type="ORF">Cflav_PD0703</name>
</gene>
<dbReference type="AlphaFoldDB" id="B9XR55"/>
<proteinExistence type="predicted"/>
<keyword evidence="1" id="KW-0472">Membrane</keyword>
<feature type="transmembrane region" description="Helical" evidence="1">
    <location>
        <begin position="91"/>
        <end position="111"/>
    </location>
</feature>
<feature type="transmembrane region" description="Helical" evidence="1">
    <location>
        <begin position="6"/>
        <end position="24"/>
    </location>
</feature>
<accession>B9XR55</accession>
<dbReference type="Proteomes" id="UP000003688">
    <property type="component" value="Unassembled WGS sequence"/>
</dbReference>
<dbReference type="STRING" id="320771.Cflav_PD0703"/>
<comment type="caution">
    <text evidence="2">The sequence shown here is derived from an EMBL/GenBank/DDBJ whole genome shotgun (WGS) entry which is preliminary data.</text>
</comment>
<reference evidence="2 3" key="1">
    <citation type="journal article" date="2011" name="J. Bacteriol.">
        <title>Genome sequence of 'Pedosphaera parvula' Ellin514, an aerobic Verrucomicrobial isolate from pasture soil.</title>
        <authorList>
            <person name="Kant R."/>
            <person name="van Passel M.W."/>
            <person name="Sangwan P."/>
            <person name="Palva A."/>
            <person name="Lucas S."/>
            <person name="Copeland A."/>
            <person name="Lapidus A."/>
            <person name="Glavina Del Rio T."/>
            <person name="Dalin E."/>
            <person name="Tice H."/>
            <person name="Bruce D."/>
            <person name="Goodwin L."/>
            <person name="Pitluck S."/>
            <person name="Chertkov O."/>
            <person name="Larimer F.W."/>
            <person name="Land M.L."/>
            <person name="Hauser L."/>
            <person name="Brettin T.S."/>
            <person name="Detter J.C."/>
            <person name="Han S."/>
            <person name="de Vos W.M."/>
            <person name="Janssen P.H."/>
            <person name="Smidt H."/>
        </authorList>
    </citation>
    <scope>NUCLEOTIDE SEQUENCE [LARGE SCALE GENOMIC DNA]</scope>
    <source>
        <strain evidence="2 3">Ellin514</strain>
    </source>
</reference>
<sequence length="132" mass="14916">MGLLFILPLTALSIYAIVSINRWLRRGHYDATWFRKFRISACIGLVLGIYCSLILQYNVANRRIAGFPIPINFYEKQPDDSWKQAAFPAPIHYAALITNILCGVAVSLVPLRIAGFLKENRPQPGEYPPNKP</sequence>
<dbReference type="RefSeq" id="WP_007418290.1">
    <property type="nucleotide sequence ID" value="NZ_ABOX02000060.1"/>
</dbReference>
<name>B9XR55_PEDPL</name>
<feature type="transmembrane region" description="Helical" evidence="1">
    <location>
        <begin position="36"/>
        <end position="57"/>
    </location>
</feature>
<evidence type="ECO:0000313" key="2">
    <source>
        <dbReference type="EMBL" id="EEF57668.1"/>
    </source>
</evidence>
<organism evidence="2 3">
    <name type="scientific">Pedosphaera parvula (strain Ellin514)</name>
    <dbReference type="NCBI Taxonomy" id="320771"/>
    <lineage>
        <taxon>Bacteria</taxon>
        <taxon>Pseudomonadati</taxon>
        <taxon>Verrucomicrobiota</taxon>
        <taxon>Pedosphaerae</taxon>
        <taxon>Pedosphaerales</taxon>
        <taxon>Pedosphaeraceae</taxon>
        <taxon>Pedosphaera</taxon>
    </lineage>
</organism>
<dbReference type="EMBL" id="ABOX02000060">
    <property type="protein sequence ID" value="EEF57668.1"/>
    <property type="molecule type" value="Genomic_DNA"/>
</dbReference>
<evidence type="ECO:0000256" key="1">
    <source>
        <dbReference type="SAM" id="Phobius"/>
    </source>
</evidence>
<keyword evidence="1" id="KW-0812">Transmembrane</keyword>
<keyword evidence="3" id="KW-1185">Reference proteome</keyword>
<evidence type="ECO:0000313" key="3">
    <source>
        <dbReference type="Proteomes" id="UP000003688"/>
    </source>
</evidence>